<accession>A0A3G3K1L3</accession>
<evidence type="ECO:0008006" key="4">
    <source>
        <dbReference type="Google" id="ProtNLM"/>
    </source>
</evidence>
<protein>
    <recommendedName>
        <fullName evidence="4">DUF523 domain-containing protein</fullName>
    </recommendedName>
</protein>
<gene>
    <name evidence="2" type="ORF">EAV92_18835</name>
</gene>
<dbReference type="AlphaFoldDB" id="A0A3G3K1L3"/>
<dbReference type="Proteomes" id="UP000269097">
    <property type="component" value="Chromosome"/>
</dbReference>
<name>A0A3G3K1L3_9BACL</name>
<dbReference type="KEGG" id="coh:EAV92_18835"/>
<organism evidence="2 3">
    <name type="scientific">Cohnella candidum</name>
    <dbReference type="NCBI Taxonomy" id="2674991"/>
    <lineage>
        <taxon>Bacteria</taxon>
        <taxon>Bacillati</taxon>
        <taxon>Bacillota</taxon>
        <taxon>Bacilli</taxon>
        <taxon>Bacillales</taxon>
        <taxon>Paenibacillaceae</taxon>
        <taxon>Cohnella</taxon>
    </lineage>
</organism>
<dbReference type="RefSeq" id="WP_123042526.1">
    <property type="nucleotide sequence ID" value="NZ_CP033433.1"/>
</dbReference>
<dbReference type="NCBIfam" id="NF045597">
    <property type="entry name" value="TudS_rel_CD3072"/>
    <property type="match status" value="1"/>
</dbReference>
<evidence type="ECO:0000256" key="1">
    <source>
        <dbReference type="SAM" id="MobiDB-lite"/>
    </source>
</evidence>
<sequence length="166" mass="18586">MQRSRKILVVSHCVLNQNTVIPEEARSPGMMRSAVDWAEAQGYGLVQLPCPEFTYLGPDRPSMTRAQYDTPEYRAHSRAILQPIVEQLRTYQNHGYELIGGLGIATSPSCDPGYGVFMEELHRLIDENGIQLDHFWQIPATQSGTFDIDDPASTYGSVRGQSPYNP</sequence>
<evidence type="ECO:0000313" key="2">
    <source>
        <dbReference type="EMBL" id="AYQ74445.1"/>
    </source>
</evidence>
<feature type="compositionally biased region" description="Polar residues" evidence="1">
    <location>
        <begin position="154"/>
        <end position="166"/>
    </location>
</feature>
<keyword evidence="3" id="KW-1185">Reference proteome</keyword>
<evidence type="ECO:0000313" key="3">
    <source>
        <dbReference type="Proteomes" id="UP000269097"/>
    </source>
</evidence>
<proteinExistence type="predicted"/>
<dbReference type="EMBL" id="CP033433">
    <property type="protein sequence ID" value="AYQ74445.1"/>
    <property type="molecule type" value="Genomic_DNA"/>
</dbReference>
<dbReference type="InterPro" id="IPR054648">
    <property type="entry name" value="TudS-rel"/>
</dbReference>
<reference evidence="2 3" key="1">
    <citation type="submission" date="2018-10" db="EMBL/GenBank/DDBJ databases">
        <title>Genome Sequence of Cohnella sp.</title>
        <authorList>
            <person name="Srinivasan S."/>
            <person name="Kim M.K."/>
        </authorList>
    </citation>
    <scope>NUCLEOTIDE SEQUENCE [LARGE SCALE GENOMIC DNA]</scope>
    <source>
        <strain evidence="2 3">18JY8-7</strain>
    </source>
</reference>
<feature type="region of interest" description="Disordered" evidence="1">
    <location>
        <begin position="147"/>
        <end position="166"/>
    </location>
</feature>